<dbReference type="Proteomes" id="UP000275408">
    <property type="component" value="Unassembled WGS sequence"/>
</dbReference>
<gene>
    <name evidence="2" type="ORF">pdam_00017885</name>
</gene>
<comment type="caution">
    <text evidence="2">The sequence shown here is derived from an EMBL/GenBank/DDBJ whole genome shotgun (WGS) entry which is preliminary data.</text>
</comment>
<reference evidence="2 3" key="1">
    <citation type="journal article" date="2018" name="Sci. Rep.">
        <title>Comparative analysis of the Pocillopora damicornis genome highlights role of immune system in coral evolution.</title>
        <authorList>
            <person name="Cunning R."/>
            <person name="Bay R.A."/>
            <person name="Gillette P."/>
            <person name="Baker A.C."/>
            <person name="Traylor-Knowles N."/>
        </authorList>
    </citation>
    <scope>NUCLEOTIDE SEQUENCE [LARGE SCALE GENOMIC DNA]</scope>
    <source>
        <strain evidence="2">RSMAS</strain>
        <tissue evidence="2">Whole animal</tissue>
    </source>
</reference>
<feature type="compositionally biased region" description="Basic and acidic residues" evidence="1">
    <location>
        <begin position="81"/>
        <end position="91"/>
    </location>
</feature>
<keyword evidence="3" id="KW-1185">Reference proteome</keyword>
<protein>
    <submittedName>
        <fullName evidence="2">Uncharacterized protein</fullName>
    </submittedName>
</protein>
<name>A0A3M6UBS2_POCDA</name>
<feature type="region of interest" description="Disordered" evidence="1">
    <location>
        <begin position="36"/>
        <end position="91"/>
    </location>
</feature>
<evidence type="ECO:0000313" key="2">
    <source>
        <dbReference type="EMBL" id="RMX51105.1"/>
    </source>
</evidence>
<proteinExistence type="predicted"/>
<evidence type="ECO:0000256" key="1">
    <source>
        <dbReference type="SAM" id="MobiDB-lite"/>
    </source>
</evidence>
<evidence type="ECO:0000313" key="3">
    <source>
        <dbReference type="Proteomes" id="UP000275408"/>
    </source>
</evidence>
<accession>A0A3M6UBS2</accession>
<dbReference type="AlphaFoldDB" id="A0A3M6UBS2"/>
<dbReference type="EMBL" id="RCHS01001822">
    <property type="protein sequence ID" value="RMX51105.1"/>
    <property type="molecule type" value="Genomic_DNA"/>
</dbReference>
<sequence length="110" mass="12719">MNADGLNIYIGHLDEIHYVFTVESRTLRFTNNSKFAQNADENSPVDSRKKLHKGIQIEADEKFRKSENGNLPQSSCINSKTTRDKKNQAARKIKLDPEHVRKIEECSFRK</sequence>
<organism evidence="2 3">
    <name type="scientific">Pocillopora damicornis</name>
    <name type="common">Cauliflower coral</name>
    <name type="synonym">Millepora damicornis</name>
    <dbReference type="NCBI Taxonomy" id="46731"/>
    <lineage>
        <taxon>Eukaryota</taxon>
        <taxon>Metazoa</taxon>
        <taxon>Cnidaria</taxon>
        <taxon>Anthozoa</taxon>
        <taxon>Hexacorallia</taxon>
        <taxon>Scleractinia</taxon>
        <taxon>Astrocoeniina</taxon>
        <taxon>Pocilloporidae</taxon>
        <taxon>Pocillopora</taxon>
    </lineage>
</organism>
<feature type="compositionally biased region" description="Polar residues" evidence="1">
    <location>
        <begin position="36"/>
        <end position="45"/>
    </location>
</feature>
<feature type="compositionally biased region" description="Polar residues" evidence="1">
    <location>
        <begin position="68"/>
        <end position="80"/>
    </location>
</feature>